<dbReference type="OrthoDB" id="342264at2759"/>
<evidence type="ECO:0000313" key="3">
    <source>
        <dbReference type="EMBL" id="KAG9253856.1"/>
    </source>
</evidence>
<dbReference type="EMBL" id="MU251256">
    <property type="protein sequence ID" value="KAG9253856.1"/>
    <property type="molecule type" value="Genomic_DNA"/>
</dbReference>
<dbReference type="InterPro" id="IPR036420">
    <property type="entry name" value="BRCT_dom_sf"/>
</dbReference>
<comment type="caution">
    <text evidence="3">The sequence shown here is derived from an EMBL/GenBank/DDBJ whole genome shotgun (WGS) entry which is preliminary data.</text>
</comment>
<dbReference type="Gene3D" id="3.40.50.10190">
    <property type="entry name" value="BRCT domain"/>
    <property type="match status" value="1"/>
</dbReference>
<evidence type="ECO:0000256" key="1">
    <source>
        <dbReference type="SAM" id="MobiDB-lite"/>
    </source>
</evidence>
<accession>A0A9P7ZKY9</accession>
<organism evidence="3 4">
    <name type="scientific">Emericellopsis atlantica</name>
    <dbReference type="NCBI Taxonomy" id="2614577"/>
    <lineage>
        <taxon>Eukaryota</taxon>
        <taxon>Fungi</taxon>
        <taxon>Dikarya</taxon>
        <taxon>Ascomycota</taxon>
        <taxon>Pezizomycotina</taxon>
        <taxon>Sordariomycetes</taxon>
        <taxon>Hypocreomycetidae</taxon>
        <taxon>Hypocreales</taxon>
        <taxon>Bionectriaceae</taxon>
        <taxon>Emericellopsis</taxon>
    </lineage>
</organism>
<dbReference type="AlphaFoldDB" id="A0A9P7ZKY9"/>
<feature type="compositionally biased region" description="Low complexity" evidence="1">
    <location>
        <begin position="369"/>
        <end position="381"/>
    </location>
</feature>
<feature type="domain" description="BRCT" evidence="2">
    <location>
        <begin position="1"/>
        <end position="104"/>
    </location>
</feature>
<dbReference type="SUPFAM" id="SSF52113">
    <property type="entry name" value="BRCT domain"/>
    <property type="match status" value="1"/>
</dbReference>
<reference evidence="3" key="1">
    <citation type="journal article" date="2021" name="IMA Fungus">
        <title>Genomic characterization of three marine fungi, including Emericellopsis atlantica sp. nov. with signatures of a generalist lifestyle and marine biomass degradation.</title>
        <authorList>
            <person name="Hagestad O.C."/>
            <person name="Hou L."/>
            <person name="Andersen J.H."/>
            <person name="Hansen E.H."/>
            <person name="Altermark B."/>
            <person name="Li C."/>
            <person name="Kuhnert E."/>
            <person name="Cox R.J."/>
            <person name="Crous P.W."/>
            <person name="Spatafora J.W."/>
            <person name="Lail K."/>
            <person name="Amirebrahimi M."/>
            <person name="Lipzen A."/>
            <person name="Pangilinan J."/>
            <person name="Andreopoulos W."/>
            <person name="Hayes R.D."/>
            <person name="Ng V."/>
            <person name="Grigoriev I.V."/>
            <person name="Jackson S.A."/>
            <person name="Sutton T.D.S."/>
            <person name="Dobson A.D.W."/>
            <person name="Rama T."/>
        </authorList>
    </citation>
    <scope>NUCLEOTIDE SEQUENCE</scope>
    <source>
        <strain evidence="3">TS7</strain>
    </source>
</reference>
<name>A0A9P7ZKY9_9HYPO</name>
<sequence>MPPQIFKGCVLACAGSLPGQLTPENVKRWTTIRKGTFLRTFDDTVTHLLCTREQFEEQRCVKDTPVKKALDRGKNETKIFILHCDWFEFSASQNKKLPVGEYQLKDRWAYDTAKQREQRRIAQGNRNAERPNYINTNLFHVYRDRVGFYYQFPIHREDTDTGDEERYEITLWQSNALPHLYQCTVKHLRRKGDNRPSFLNFTPCAGKFWPQLKYMMDFFQKKTGIEWEDRVLCYNDESRPGKFIYTPPMGGKPVGTRISGDDAEECWRLNAQRRGLPWPTPVPENGGSATADECTIAGDAAEVLRQHQNNLDDADDDSDCKDEAMQSIHSSRYAEKDGNDDTEMTGIDSETDNRNMVEEKLTKDTDAHSLSSSQSSVGDSSIGDAGGLTPMTVDCSADELLGQMELDTTMEEVAVGQRSFIKDDKNLLARIDMAVAQARNRTHDAELALIEAERVLFGFAHAW</sequence>
<keyword evidence="4" id="KW-1185">Reference proteome</keyword>
<proteinExistence type="predicted"/>
<dbReference type="InterPro" id="IPR001357">
    <property type="entry name" value="BRCT_dom"/>
</dbReference>
<protein>
    <recommendedName>
        <fullName evidence="2">BRCT domain-containing protein</fullName>
    </recommendedName>
</protein>
<evidence type="ECO:0000259" key="2">
    <source>
        <dbReference type="PROSITE" id="PS50172"/>
    </source>
</evidence>
<feature type="region of interest" description="Disordered" evidence="1">
    <location>
        <begin position="311"/>
        <end position="389"/>
    </location>
</feature>
<dbReference type="PROSITE" id="PS50172">
    <property type="entry name" value="BRCT"/>
    <property type="match status" value="1"/>
</dbReference>
<dbReference type="Proteomes" id="UP000887229">
    <property type="component" value="Unassembled WGS sequence"/>
</dbReference>
<feature type="compositionally biased region" description="Basic and acidic residues" evidence="1">
    <location>
        <begin position="351"/>
        <end position="367"/>
    </location>
</feature>
<evidence type="ECO:0000313" key="4">
    <source>
        <dbReference type="Proteomes" id="UP000887229"/>
    </source>
</evidence>
<gene>
    <name evidence="3" type="ORF">F5Z01DRAFT_132302</name>
</gene>
<dbReference type="RefSeq" id="XP_046117780.1">
    <property type="nucleotide sequence ID" value="XM_046257580.1"/>
</dbReference>
<dbReference type="GeneID" id="70288483"/>